<dbReference type="Pfam" id="PF01585">
    <property type="entry name" value="G-patch"/>
    <property type="match status" value="1"/>
</dbReference>
<evidence type="ECO:0000313" key="10">
    <source>
        <dbReference type="Proteomes" id="UP000030669"/>
    </source>
</evidence>
<evidence type="ECO:0000256" key="6">
    <source>
        <dbReference type="ARBA" id="ARBA00041961"/>
    </source>
</evidence>
<feature type="region of interest" description="Disordered" evidence="7">
    <location>
        <begin position="321"/>
        <end position="429"/>
    </location>
</feature>
<evidence type="ECO:0000256" key="5">
    <source>
        <dbReference type="ARBA" id="ARBA00038007"/>
    </source>
</evidence>
<comment type="subcellular location">
    <subcellularLocation>
        <location evidence="1">Nucleus</location>
        <location evidence="1">Nucleolus</location>
    </subcellularLocation>
</comment>
<dbReference type="RefSeq" id="XP_007866196.1">
    <property type="nucleotide sequence ID" value="XM_007868005.1"/>
</dbReference>
<evidence type="ECO:0000259" key="8">
    <source>
        <dbReference type="PROSITE" id="PS50174"/>
    </source>
</evidence>
<dbReference type="EMBL" id="KB469302">
    <property type="protein sequence ID" value="EPQ55013.1"/>
    <property type="molecule type" value="Genomic_DNA"/>
</dbReference>
<dbReference type="InterPro" id="IPR000467">
    <property type="entry name" value="G_patch_dom"/>
</dbReference>
<sequence>MGLSGRKEKQRIPHDPRNLSWADNAAKFGQAYLQKFGWDTSKGLGANSDGRTSHIKVSQKLDMMGIGAQHQKDPNGIAWKQNNDFERLLRRLNASGDEAGALDDENAVGTKVAGFAKAGNEQETEEVGEKRKTRDEDDGQEKRKKKKKRRADDESVGVDKGSEVEASENEGHSAEKREERRKRDKEGKREKSGKKRKEKKEKKGEREGETEGGTADMDEKSPSTSASSSSTAPVSEKKAGSVRPLAHRARLIRHKRMAYQDAAAVSEILGLSRSASMTASQSPMTPAEVDSVLSPNVDTLHLLTTSSKSVMDYFKEKLLAKSGTPTPTGSRPDTPLNAGIGMARRDEDDAAPRMGLGGAKSMMSMFTSASSSVPLSHEPSGDDQDSVPRSPVTDVAGDEDRGSCDKAEAKKRKKKDKKEKKNKQRREHS</sequence>
<dbReference type="PANTHER" id="PTHR23149:SF31">
    <property type="entry name" value="PROTEIN PXR1"/>
    <property type="match status" value="1"/>
</dbReference>
<feature type="compositionally biased region" description="Low complexity" evidence="7">
    <location>
        <begin position="222"/>
        <end position="233"/>
    </location>
</feature>
<keyword evidence="3" id="KW-0698">rRNA processing</keyword>
<dbReference type="eggNOG" id="KOG2809">
    <property type="taxonomic scope" value="Eukaryota"/>
</dbReference>
<dbReference type="OrthoDB" id="29523at2759"/>
<evidence type="ECO:0000256" key="4">
    <source>
        <dbReference type="ARBA" id="ARBA00023242"/>
    </source>
</evidence>
<gene>
    <name evidence="9" type="ORF">GLOTRDRAFT_76332</name>
</gene>
<evidence type="ECO:0000256" key="7">
    <source>
        <dbReference type="SAM" id="MobiDB-lite"/>
    </source>
</evidence>
<keyword evidence="10" id="KW-1185">Reference proteome</keyword>
<dbReference type="GeneID" id="19308593"/>
<feature type="compositionally biased region" description="Low complexity" evidence="7">
    <location>
        <begin position="361"/>
        <end position="372"/>
    </location>
</feature>
<feature type="compositionally biased region" description="Basic and acidic residues" evidence="7">
    <location>
        <begin position="398"/>
        <end position="408"/>
    </location>
</feature>
<dbReference type="AlphaFoldDB" id="S7Q6H1"/>
<dbReference type="HOGENOM" id="CLU_044872_0_0_1"/>
<dbReference type="STRING" id="670483.S7Q6H1"/>
<dbReference type="InterPro" id="IPR050656">
    <property type="entry name" value="PINX1"/>
</dbReference>
<evidence type="ECO:0000256" key="2">
    <source>
        <dbReference type="ARBA" id="ARBA00022517"/>
    </source>
</evidence>
<dbReference type="Proteomes" id="UP000030669">
    <property type="component" value="Unassembled WGS sequence"/>
</dbReference>
<accession>S7Q6H1</accession>
<keyword evidence="4" id="KW-0539">Nucleus</keyword>
<comment type="similarity">
    <text evidence="5">Belongs to the PINX1 family.</text>
</comment>
<proteinExistence type="inferred from homology"/>
<evidence type="ECO:0000256" key="1">
    <source>
        <dbReference type="ARBA" id="ARBA00004604"/>
    </source>
</evidence>
<dbReference type="KEGG" id="gtr:GLOTRDRAFT_76332"/>
<protein>
    <recommendedName>
        <fullName evidence="6">PinX1-related protein 1</fullName>
    </recommendedName>
</protein>
<feature type="compositionally biased region" description="Basic residues" evidence="7">
    <location>
        <begin position="409"/>
        <end position="429"/>
    </location>
</feature>
<dbReference type="GO" id="GO:0003676">
    <property type="term" value="F:nucleic acid binding"/>
    <property type="evidence" value="ECO:0007669"/>
    <property type="project" value="InterPro"/>
</dbReference>
<reference evidence="9 10" key="1">
    <citation type="journal article" date="2012" name="Science">
        <title>The Paleozoic origin of enzymatic lignin decomposition reconstructed from 31 fungal genomes.</title>
        <authorList>
            <person name="Floudas D."/>
            <person name="Binder M."/>
            <person name="Riley R."/>
            <person name="Barry K."/>
            <person name="Blanchette R.A."/>
            <person name="Henrissat B."/>
            <person name="Martinez A.T."/>
            <person name="Otillar R."/>
            <person name="Spatafora J.W."/>
            <person name="Yadav J.S."/>
            <person name="Aerts A."/>
            <person name="Benoit I."/>
            <person name="Boyd A."/>
            <person name="Carlson A."/>
            <person name="Copeland A."/>
            <person name="Coutinho P.M."/>
            <person name="de Vries R.P."/>
            <person name="Ferreira P."/>
            <person name="Findley K."/>
            <person name="Foster B."/>
            <person name="Gaskell J."/>
            <person name="Glotzer D."/>
            <person name="Gorecki P."/>
            <person name="Heitman J."/>
            <person name="Hesse C."/>
            <person name="Hori C."/>
            <person name="Igarashi K."/>
            <person name="Jurgens J.A."/>
            <person name="Kallen N."/>
            <person name="Kersten P."/>
            <person name="Kohler A."/>
            <person name="Kuees U."/>
            <person name="Kumar T.K.A."/>
            <person name="Kuo A."/>
            <person name="LaButti K."/>
            <person name="Larrondo L.F."/>
            <person name="Lindquist E."/>
            <person name="Ling A."/>
            <person name="Lombard V."/>
            <person name="Lucas S."/>
            <person name="Lundell T."/>
            <person name="Martin R."/>
            <person name="McLaughlin D.J."/>
            <person name="Morgenstern I."/>
            <person name="Morin E."/>
            <person name="Murat C."/>
            <person name="Nagy L.G."/>
            <person name="Nolan M."/>
            <person name="Ohm R.A."/>
            <person name="Patyshakuliyeva A."/>
            <person name="Rokas A."/>
            <person name="Ruiz-Duenas F.J."/>
            <person name="Sabat G."/>
            <person name="Salamov A."/>
            <person name="Samejima M."/>
            <person name="Schmutz J."/>
            <person name="Slot J.C."/>
            <person name="St John F."/>
            <person name="Stenlid J."/>
            <person name="Sun H."/>
            <person name="Sun S."/>
            <person name="Syed K."/>
            <person name="Tsang A."/>
            <person name="Wiebenga A."/>
            <person name="Young D."/>
            <person name="Pisabarro A."/>
            <person name="Eastwood D.C."/>
            <person name="Martin F."/>
            <person name="Cullen D."/>
            <person name="Grigoriev I.V."/>
            <person name="Hibbett D.S."/>
        </authorList>
    </citation>
    <scope>NUCLEOTIDE SEQUENCE [LARGE SCALE GENOMIC DNA]</scope>
    <source>
        <strain evidence="9 10">ATCC 11539</strain>
    </source>
</reference>
<feature type="compositionally biased region" description="Basic and acidic residues" evidence="7">
    <location>
        <begin position="169"/>
        <end position="178"/>
    </location>
</feature>
<dbReference type="PANTHER" id="PTHR23149">
    <property type="entry name" value="G PATCH DOMAIN CONTAINING PROTEIN"/>
    <property type="match status" value="1"/>
</dbReference>
<name>S7Q6H1_GLOTA</name>
<feature type="domain" description="G-patch" evidence="8">
    <location>
        <begin position="25"/>
        <end position="71"/>
    </location>
</feature>
<evidence type="ECO:0000313" key="9">
    <source>
        <dbReference type="EMBL" id="EPQ55013.1"/>
    </source>
</evidence>
<dbReference type="PROSITE" id="PS50174">
    <property type="entry name" value="G_PATCH"/>
    <property type="match status" value="1"/>
</dbReference>
<dbReference type="GO" id="GO:0005730">
    <property type="term" value="C:nucleolus"/>
    <property type="evidence" value="ECO:0007669"/>
    <property type="project" value="UniProtKB-SubCell"/>
</dbReference>
<evidence type="ECO:0000256" key="3">
    <source>
        <dbReference type="ARBA" id="ARBA00022552"/>
    </source>
</evidence>
<feature type="region of interest" description="Disordered" evidence="7">
    <location>
        <begin position="112"/>
        <end position="245"/>
    </location>
</feature>
<dbReference type="SMART" id="SM00443">
    <property type="entry name" value="G_patch"/>
    <property type="match status" value="1"/>
</dbReference>
<dbReference type="GO" id="GO:0006364">
    <property type="term" value="P:rRNA processing"/>
    <property type="evidence" value="ECO:0007669"/>
    <property type="project" value="UniProtKB-KW"/>
</dbReference>
<dbReference type="OMA" id="PCWDQSS"/>
<feature type="compositionally biased region" description="Basic residues" evidence="7">
    <location>
        <begin position="191"/>
        <end position="200"/>
    </location>
</feature>
<organism evidence="9 10">
    <name type="scientific">Gloeophyllum trabeum (strain ATCC 11539 / FP-39264 / Madison 617)</name>
    <name type="common">Brown rot fungus</name>
    <dbReference type="NCBI Taxonomy" id="670483"/>
    <lineage>
        <taxon>Eukaryota</taxon>
        <taxon>Fungi</taxon>
        <taxon>Dikarya</taxon>
        <taxon>Basidiomycota</taxon>
        <taxon>Agaricomycotina</taxon>
        <taxon>Agaricomycetes</taxon>
        <taxon>Gloeophyllales</taxon>
        <taxon>Gloeophyllaceae</taxon>
        <taxon>Gloeophyllum</taxon>
    </lineage>
</organism>
<keyword evidence="2" id="KW-0690">Ribosome biogenesis</keyword>